<evidence type="ECO:0000259" key="6">
    <source>
        <dbReference type="PROSITE" id="PS51900"/>
    </source>
</evidence>
<accession>A0A1G1WG86</accession>
<dbReference type="SUPFAM" id="SSF56349">
    <property type="entry name" value="DNA breaking-rejoining enzymes"/>
    <property type="match status" value="1"/>
</dbReference>
<dbReference type="InterPro" id="IPR011010">
    <property type="entry name" value="DNA_brk_join_enz"/>
</dbReference>
<evidence type="ECO:0000313" key="7">
    <source>
        <dbReference type="EMBL" id="OGY26739.1"/>
    </source>
</evidence>
<dbReference type="InterPro" id="IPR004107">
    <property type="entry name" value="Integrase_SAM-like_N"/>
</dbReference>
<sequence>MSKLQKAVEDFCGFLLTEKGASGNTITAYRNDLGQLADFMETRSITDGWKGLDSSSLQDFIVDLKTHGYTESSIARKVAAIRSFFGFLASEGALTNNPAEALASPHINRAVPTTLTPVEVDELLEQPARRSTPEAKRDRAMLELIYATGMRVTELVSLNVTNLNLDPRFPYVKCMGKGAKERSITIHDQALEALNAYLEDGRPMLLRDPSELALFLNRRGERLTRQGFWFILKGYARSANLSEEITPHTLRHSFAAHMVRGGMTLKGVQEMLGYTNTSRIQAYVRAGLTDEVRQAYIQAHPRA</sequence>
<evidence type="ECO:0000256" key="3">
    <source>
        <dbReference type="ARBA" id="ARBA00023172"/>
    </source>
</evidence>
<evidence type="ECO:0000256" key="4">
    <source>
        <dbReference type="PROSITE-ProRule" id="PRU01248"/>
    </source>
</evidence>
<dbReference type="PROSITE" id="PS51898">
    <property type="entry name" value="TYR_RECOMBINASE"/>
    <property type="match status" value="1"/>
</dbReference>
<dbReference type="Proteomes" id="UP000176389">
    <property type="component" value="Unassembled WGS sequence"/>
</dbReference>
<evidence type="ECO:0008006" key="9">
    <source>
        <dbReference type="Google" id="ProtNLM"/>
    </source>
</evidence>
<dbReference type="InterPro" id="IPR010998">
    <property type="entry name" value="Integrase_recombinase_N"/>
</dbReference>
<dbReference type="EMBL" id="MHCS01000011">
    <property type="protein sequence ID" value="OGY26739.1"/>
    <property type="molecule type" value="Genomic_DNA"/>
</dbReference>
<dbReference type="SUPFAM" id="SSF47823">
    <property type="entry name" value="lambda integrase-like, N-terminal domain"/>
    <property type="match status" value="1"/>
</dbReference>
<dbReference type="Pfam" id="PF00589">
    <property type="entry name" value="Phage_integrase"/>
    <property type="match status" value="1"/>
</dbReference>
<dbReference type="Gene3D" id="1.10.443.10">
    <property type="entry name" value="Intergrase catalytic core"/>
    <property type="match status" value="1"/>
</dbReference>
<keyword evidence="1" id="KW-0229">DNA integration</keyword>
<keyword evidence="2 4" id="KW-0238">DNA-binding</keyword>
<dbReference type="STRING" id="1802596.A2Z11_00275"/>
<dbReference type="InterPro" id="IPR013762">
    <property type="entry name" value="Integrase-like_cat_sf"/>
</dbReference>
<reference evidence="7 8" key="1">
    <citation type="journal article" date="2016" name="Nat. Commun.">
        <title>Thousands of microbial genomes shed light on interconnected biogeochemical processes in an aquifer system.</title>
        <authorList>
            <person name="Anantharaman K."/>
            <person name="Brown C.T."/>
            <person name="Hug L.A."/>
            <person name="Sharon I."/>
            <person name="Castelle C.J."/>
            <person name="Probst A.J."/>
            <person name="Thomas B.C."/>
            <person name="Singh A."/>
            <person name="Wilkins M.J."/>
            <person name="Karaoz U."/>
            <person name="Brodie E.L."/>
            <person name="Williams K.H."/>
            <person name="Hubbard S.S."/>
            <person name="Banfield J.F."/>
        </authorList>
    </citation>
    <scope>NUCLEOTIDE SEQUENCE [LARGE SCALE GENOMIC DNA]</scope>
</reference>
<dbReference type="Gene3D" id="1.10.150.130">
    <property type="match status" value="1"/>
</dbReference>
<evidence type="ECO:0000313" key="8">
    <source>
        <dbReference type="Proteomes" id="UP000176389"/>
    </source>
</evidence>
<dbReference type="Pfam" id="PF02899">
    <property type="entry name" value="Phage_int_SAM_1"/>
    <property type="match status" value="1"/>
</dbReference>
<evidence type="ECO:0000259" key="5">
    <source>
        <dbReference type="PROSITE" id="PS51898"/>
    </source>
</evidence>
<feature type="domain" description="Core-binding (CB)" evidence="6">
    <location>
        <begin position="2"/>
        <end position="89"/>
    </location>
</feature>
<dbReference type="PANTHER" id="PTHR30349">
    <property type="entry name" value="PHAGE INTEGRASE-RELATED"/>
    <property type="match status" value="1"/>
</dbReference>
<dbReference type="GO" id="GO:0006310">
    <property type="term" value="P:DNA recombination"/>
    <property type="evidence" value="ECO:0007669"/>
    <property type="project" value="UniProtKB-KW"/>
</dbReference>
<dbReference type="NCBIfam" id="NF001399">
    <property type="entry name" value="PRK00283.1"/>
    <property type="match status" value="1"/>
</dbReference>
<dbReference type="InterPro" id="IPR002104">
    <property type="entry name" value="Integrase_catalytic"/>
</dbReference>
<dbReference type="AlphaFoldDB" id="A0A1G1WG86"/>
<gene>
    <name evidence="7" type="ORF">A2Z11_00275</name>
</gene>
<dbReference type="GO" id="GO:0003677">
    <property type="term" value="F:DNA binding"/>
    <property type="evidence" value="ECO:0007669"/>
    <property type="project" value="UniProtKB-UniRule"/>
</dbReference>
<keyword evidence="3" id="KW-0233">DNA recombination</keyword>
<feature type="domain" description="Tyr recombinase" evidence="5">
    <location>
        <begin position="110"/>
        <end position="297"/>
    </location>
</feature>
<dbReference type="GO" id="GO:0015074">
    <property type="term" value="P:DNA integration"/>
    <property type="evidence" value="ECO:0007669"/>
    <property type="project" value="UniProtKB-KW"/>
</dbReference>
<dbReference type="CDD" id="cd00798">
    <property type="entry name" value="INT_XerDC_C"/>
    <property type="match status" value="1"/>
</dbReference>
<organism evidence="7 8">
    <name type="scientific">Candidatus Woykebacteria bacterium RBG_16_43_9</name>
    <dbReference type="NCBI Taxonomy" id="1802596"/>
    <lineage>
        <taxon>Bacteria</taxon>
        <taxon>Candidatus Woykeibacteriota</taxon>
    </lineage>
</organism>
<dbReference type="PROSITE" id="PS51900">
    <property type="entry name" value="CB"/>
    <property type="match status" value="1"/>
</dbReference>
<comment type="caution">
    <text evidence="7">The sequence shown here is derived from an EMBL/GenBank/DDBJ whole genome shotgun (WGS) entry which is preliminary data.</text>
</comment>
<protein>
    <recommendedName>
        <fullName evidence="9">Tyrosine recombinase XerC</fullName>
    </recommendedName>
</protein>
<dbReference type="InterPro" id="IPR044068">
    <property type="entry name" value="CB"/>
</dbReference>
<evidence type="ECO:0000256" key="2">
    <source>
        <dbReference type="ARBA" id="ARBA00023125"/>
    </source>
</evidence>
<proteinExistence type="predicted"/>
<dbReference type="InterPro" id="IPR050090">
    <property type="entry name" value="Tyrosine_recombinase_XerCD"/>
</dbReference>
<dbReference type="PANTHER" id="PTHR30349:SF81">
    <property type="entry name" value="TYROSINE RECOMBINASE XERC"/>
    <property type="match status" value="1"/>
</dbReference>
<name>A0A1G1WG86_9BACT</name>
<evidence type="ECO:0000256" key="1">
    <source>
        <dbReference type="ARBA" id="ARBA00022908"/>
    </source>
</evidence>